<dbReference type="KEGG" id="amuc:Pan181_53860"/>
<protein>
    <recommendedName>
        <fullName evidence="4">Phytanoyl-CoA dioxygenase (PhyH)</fullName>
    </recommendedName>
</protein>
<proteinExistence type="predicted"/>
<evidence type="ECO:0000256" key="1">
    <source>
        <dbReference type="SAM" id="MobiDB-lite"/>
    </source>
</evidence>
<sequence>MIIESNIELLGTAAPFSQQIVRQELSQARTSIDEAMAAGPAHRAFIESLPDLWRTDPDVQIFSRLLYLKPGWYPLGPHYHFDWGGQNASDGSPVETIMVLHGEASQTEFILGPLEQSEPSAVEPRGHRRRPGRDQWDSQVAAGLASGSLKQWFLEPNQQIRFDSRTLHRARPAKTAGWRVLIRAIRGLTNQVADPGRFTTCRNGYIPITDEQRTRYAPYQDR</sequence>
<evidence type="ECO:0008006" key="4">
    <source>
        <dbReference type="Google" id="ProtNLM"/>
    </source>
</evidence>
<evidence type="ECO:0000313" key="3">
    <source>
        <dbReference type="Proteomes" id="UP000315750"/>
    </source>
</evidence>
<accession>A0A518AWN4</accession>
<name>A0A518AWN4_9BACT</name>
<dbReference type="AlphaFoldDB" id="A0A518AWN4"/>
<organism evidence="2 3">
    <name type="scientific">Aeoliella mucimassa</name>
    <dbReference type="NCBI Taxonomy" id="2527972"/>
    <lineage>
        <taxon>Bacteria</taxon>
        <taxon>Pseudomonadati</taxon>
        <taxon>Planctomycetota</taxon>
        <taxon>Planctomycetia</taxon>
        <taxon>Pirellulales</taxon>
        <taxon>Lacipirellulaceae</taxon>
        <taxon>Aeoliella</taxon>
    </lineage>
</organism>
<reference evidence="2 3" key="1">
    <citation type="submission" date="2019-02" db="EMBL/GenBank/DDBJ databases">
        <title>Deep-cultivation of Planctomycetes and their phenomic and genomic characterization uncovers novel biology.</title>
        <authorList>
            <person name="Wiegand S."/>
            <person name="Jogler M."/>
            <person name="Boedeker C."/>
            <person name="Pinto D."/>
            <person name="Vollmers J."/>
            <person name="Rivas-Marin E."/>
            <person name="Kohn T."/>
            <person name="Peeters S.H."/>
            <person name="Heuer A."/>
            <person name="Rast P."/>
            <person name="Oberbeckmann S."/>
            <person name="Bunk B."/>
            <person name="Jeske O."/>
            <person name="Meyerdierks A."/>
            <person name="Storesund J.E."/>
            <person name="Kallscheuer N."/>
            <person name="Luecker S."/>
            <person name="Lage O.M."/>
            <person name="Pohl T."/>
            <person name="Merkel B.J."/>
            <person name="Hornburger P."/>
            <person name="Mueller R.-W."/>
            <person name="Bruemmer F."/>
            <person name="Labrenz M."/>
            <person name="Spormann A.M."/>
            <person name="Op den Camp H."/>
            <person name="Overmann J."/>
            <person name="Amann R."/>
            <person name="Jetten M.S.M."/>
            <person name="Mascher T."/>
            <person name="Medema M.H."/>
            <person name="Devos D.P."/>
            <person name="Kaster A.-K."/>
            <person name="Ovreas L."/>
            <person name="Rohde M."/>
            <person name="Galperin M.Y."/>
            <person name="Jogler C."/>
        </authorList>
    </citation>
    <scope>NUCLEOTIDE SEQUENCE [LARGE SCALE GENOMIC DNA]</scope>
    <source>
        <strain evidence="2 3">Pan181</strain>
    </source>
</reference>
<dbReference type="Proteomes" id="UP000315750">
    <property type="component" value="Chromosome"/>
</dbReference>
<dbReference type="RefSeq" id="WP_197528720.1">
    <property type="nucleotide sequence ID" value="NZ_CP036278.1"/>
</dbReference>
<gene>
    <name evidence="2" type="ORF">Pan181_53860</name>
</gene>
<feature type="region of interest" description="Disordered" evidence="1">
    <location>
        <begin position="115"/>
        <end position="136"/>
    </location>
</feature>
<keyword evidence="3" id="KW-1185">Reference proteome</keyword>
<evidence type="ECO:0000313" key="2">
    <source>
        <dbReference type="EMBL" id="QDU59145.1"/>
    </source>
</evidence>
<dbReference type="EMBL" id="CP036278">
    <property type="protein sequence ID" value="QDU59145.1"/>
    <property type="molecule type" value="Genomic_DNA"/>
</dbReference>